<dbReference type="eggNOG" id="COG1835">
    <property type="taxonomic scope" value="Bacteria"/>
</dbReference>
<evidence type="ECO:0000256" key="3">
    <source>
        <dbReference type="ARBA" id="ARBA00022475"/>
    </source>
</evidence>
<dbReference type="HOGENOM" id="CLU_1394931_0_0_4"/>
<evidence type="ECO:0000256" key="6">
    <source>
        <dbReference type="ARBA" id="ARBA00023136"/>
    </source>
</evidence>
<dbReference type="AlphaFoldDB" id="A2SEM4"/>
<feature type="transmembrane region" description="Helical" evidence="7">
    <location>
        <begin position="60"/>
        <end position="82"/>
    </location>
</feature>
<gene>
    <name evidence="9" type="ordered locus">Mpe_A1052</name>
</gene>
<dbReference type="GO" id="GO:0016413">
    <property type="term" value="F:O-acetyltransferase activity"/>
    <property type="evidence" value="ECO:0007669"/>
    <property type="project" value="TreeGrafter"/>
</dbReference>
<keyword evidence="10" id="KW-1185">Reference proteome</keyword>
<protein>
    <submittedName>
        <fullName evidence="9">Putative succinyltransferase involved in succinoglycan biosynthesis</fullName>
    </submittedName>
</protein>
<reference evidence="9 10" key="1">
    <citation type="journal article" date="2007" name="J. Bacteriol.">
        <title>Whole-genome analysis of the methyl tert-butyl ether-degrading beta-proteobacterium Methylibium petroleiphilum PM1.</title>
        <authorList>
            <person name="Kane S.R."/>
            <person name="Chakicherla A.Y."/>
            <person name="Chain P.S.G."/>
            <person name="Schmidt R."/>
            <person name="Shin M.W."/>
            <person name="Legler T.C."/>
            <person name="Scow K.M."/>
            <person name="Larimer F.W."/>
            <person name="Lucas S.M."/>
            <person name="Richardson P.M."/>
            <person name="Hristova K.R."/>
        </authorList>
    </citation>
    <scope>NUCLEOTIDE SEQUENCE [LARGE SCALE GENOMIC DNA]</scope>
    <source>
        <strain evidence="10">ATCC BAA-1232 / LMG 22953 / PM1</strain>
    </source>
</reference>
<dbReference type="KEGG" id="mpt:Mpe_A1052"/>
<evidence type="ECO:0000259" key="8">
    <source>
        <dbReference type="Pfam" id="PF01757"/>
    </source>
</evidence>
<feature type="transmembrane region" description="Helical" evidence="7">
    <location>
        <begin position="21"/>
        <end position="40"/>
    </location>
</feature>
<dbReference type="PANTHER" id="PTHR40074:SF2">
    <property type="entry name" value="O-ACETYLTRANSFERASE WECH"/>
    <property type="match status" value="1"/>
</dbReference>
<name>A2SEM4_METPP</name>
<comment type="subcellular location">
    <subcellularLocation>
        <location evidence="1">Cell membrane</location>
        <topology evidence="1">Multi-pass membrane protein</topology>
    </subcellularLocation>
</comment>
<accession>A2SEM4</accession>
<keyword evidence="6 7" id="KW-0472">Membrane</keyword>
<comment type="similarity">
    <text evidence="2">Belongs to the acyltransferase 3 family.</text>
</comment>
<evidence type="ECO:0000313" key="9">
    <source>
        <dbReference type="EMBL" id="ABM94013.1"/>
    </source>
</evidence>
<feature type="domain" description="Acyltransferase 3" evidence="8">
    <location>
        <begin position="15"/>
        <end position="184"/>
    </location>
</feature>
<evidence type="ECO:0000256" key="4">
    <source>
        <dbReference type="ARBA" id="ARBA00022692"/>
    </source>
</evidence>
<keyword evidence="9" id="KW-0808">Transferase</keyword>
<feature type="transmembrane region" description="Helical" evidence="7">
    <location>
        <begin position="166"/>
        <end position="184"/>
    </location>
</feature>
<organism evidence="9 10">
    <name type="scientific">Methylibium petroleiphilum (strain ATCC BAA-1232 / LMG 22953 / PM1)</name>
    <dbReference type="NCBI Taxonomy" id="420662"/>
    <lineage>
        <taxon>Bacteria</taxon>
        <taxon>Pseudomonadati</taxon>
        <taxon>Pseudomonadota</taxon>
        <taxon>Betaproteobacteria</taxon>
        <taxon>Burkholderiales</taxon>
        <taxon>Sphaerotilaceae</taxon>
        <taxon>Methylibium</taxon>
    </lineage>
</organism>
<evidence type="ECO:0000256" key="5">
    <source>
        <dbReference type="ARBA" id="ARBA00022989"/>
    </source>
</evidence>
<evidence type="ECO:0000313" key="10">
    <source>
        <dbReference type="Proteomes" id="UP000000366"/>
    </source>
</evidence>
<keyword evidence="3" id="KW-1003">Cell membrane</keyword>
<keyword evidence="5 7" id="KW-1133">Transmembrane helix</keyword>
<sequence length="195" mass="21758">MRAAVENPAVSLIRRLQVIRFPLVVSVIFHHNGMGTVRLADGVNMSAGPLSLWAQFIQGFISYGLGGIRMPTFFLISGYLFFTGFDRGGDWLSKKLASRTRSVLFPLLIWNAIAIVLLLIAQNAGPTRVLFSGAGAWSQSIIGFGWFDYVNALLGIRSDPILYPLWFLRDLFLMCLLAPVYFVLPRIVQHVLGKR</sequence>
<dbReference type="GO" id="GO:0009246">
    <property type="term" value="P:enterobacterial common antigen biosynthetic process"/>
    <property type="evidence" value="ECO:0007669"/>
    <property type="project" value="TreeGrafter"/>
</dbReference>
<dbReference type="GO" id="GO:0005886">
    <property type="term" value="C:plasma membrane"/>
    <property type="evidence" value="ECO:0007669"/>
    <property type="project" value="UniProtKB-SubCell"/>
</dbReference>
<evidence type="ECO:0000256" key="2">
    <source>
        <dbReference type="ARBA" id="ARBA00007400"/>
    </source>
</evidence>
<evidence type="ECO:0000256" key="1">
    <source>
        <dbReference type="ARBA" id="ARBA00004651"/>
    </source>
</evidence>
<evidence type="ECO:0000256" key="7">
    <source>
        <dbReference type="SAM" id="Phobius"/>
    </source>
</evidence>
<dbReference type="InterPro" id="IPR002656">
    <property type="entry name" value="Acyl_transf_3_dom"/>
</dbReference>
<dbReference type="EMBL" id="CP000555">
    <property type="protein sequence ID" value="ABM94013.1"/>
    <property type="molecule type" value="Genomic_DNA"/>
</dbReference>
<feature type="transmembrane region" description="Helical" evidence="7">
    <location>
        <begin position="103"/>
        <end position="124"/>
    </location>
</feature>
<dbReference type="PANTHER" id="PTHR40074">
    <property type="entry name" value="O-ACETYLTRANSFERASE WECH"/>
    <property type="match status" value="1"/>
</dbReference>
<dbReference type="Proteomes" id="UP000000366">
    <property type="component" value="Chromosome"/>
</dbReference>
<dbReference type="Pfam" id="PF01757">
    <property type="entry name" value="Acyl_transf_3"/>
    <property type="match status" value="1"/>
</dbReference>
<proteinExistence type="inferred from homology"/>
<keyword evidence="4 7" id="KW-0812">Transmembrane</keyword>